<evidence type="ECO:0000256" key="4">
    <source>
        <dbReference type="ARBA" id="ARBA00022692"/>
    </source>
</evidence>
<dbReference type="CDD" id="cd13127">
    <property type="entry name" value="MATE_tuaB_like"/>
    <property type="match status" value="1"/>
</dbReference>
<organism evidence="8 9">
    <name type="scientific">Mangrovicoccus algicola</name>
    <dbReference type="NCBI Taxonomy" id="2771008"/>
    <lineage>
        <taxon>Bacteria</taxon>
        <taxon>Pseudomonadati</taxon>
        <taxon>Pseudomonadota</taxon>
        <taxon>Alphaproteobacteria</taxon>
        <taxon>Rhodobacterales</taxon>
        <taxon>Paracoccaceae</taxon>
        <taxon>Mangrovicoccus</taxon>
    </lineage>
</organism>
<feature type="transmembrane region" description="Helical" evidence="7">
    <location>
        <begin position="168"/>
        <end position="188"/>
    </location>
</feature>
<dbReference type="GO" id="GO:0005886">
    <property type="term" value="C:plasma membrane"/>
    <property type="evidence" value="ECO:0007669"/>
    <property type="project" value="UniProtKB-SubCell"/>
</dbReference>
<dbReference type="InterPro" id="IPR050833">
    <property type="entry name" value="Poly_Biosynth_Transport"/>
</dbReference>
<feature type="transmembrane region" description="Helical" evidence="7">
    <location>
        <begin position="462"/>
        <end position="486"/>
    </location>
</feature>
<evidence type="ECO:0000256" key="1">
    <source>
        <dbReference type="ARBA" id="ARBA00004651"/>
    </source>
</evidence>
<evidence type="ECO:0000256" key="7">
    <source>
        <dbReference type="SAM" id="Phobius"/>
    </source>
</evidence>
<keyword evidence="3" id="KW-1003">Cell membrane</keyword>
<feature type="transmembrane region" description="Helical" evidence="7">
    <location>
        <begin position="434"/>
        <end position="456"/>
    </location>
</feature>
<feature type="transmembrane region" description="Helical" evidence="7">
    <location>
        <begin position="376"/>
        <end position="396"/>
    </location>
</feature>
<feature type="transmembrane region" description="Helical" evidence="7">
    <location>
        <begin position="194"/>
        <end position="212"/>
    </location>
</feature>
<comment type="similarity">
    <text evidence="2">Belongs to the polysaccharide synthase family.</text>
</comment>
<evidence type="ECO:0000256" key="2">
    <source>
        <dbReference type="ARBA" id="ARBA00007430"/>
    </source>
</evidence>
<keyword evidence="6 7" id="KW-0472">Membrane</keyword>
<evidence type="ECO:0000256" key="3">
    <source>
        <dbReference type="ARBA" id="ARBA00022475"/>
    </source>
</evidence>
<dbReference type="PANTHER" id="PTHR30250:SF10">
    <property type="entry name" value="LIPOPOLYSACCHARIDE BIOSYNTHESIS PROTEIN WZXC"/>
    <property type="match status" value="1"/>
</dbReference>
<feature type="transmembrane region" description="Helical" evidence="7">
    <location>
        <begin position="249"/>
        <end position="270"/>
    </location>
</feature>
<dbReference type="AlphaFoldDB" id="A0A8J7D199"/>
<keyword evidence="4 7" id="KW-0812">Transmembrane</keyword>
<dbReference type="Proteomes" id="UP000609121">
    <property type="component" value="Unassembled WGS sequence"/>
</dbReference>
<accession>A0A8J7D199</accession>
<evidence type="ECO:0000256" key="5">
    <source>
        <dbReference type="ARBA" id="ARBA00022989"/>
    </source>
</evidence>
<feature type="transmembrane region" description="Helical" evidence="7">
    <location>
        <begin position="64"/>
        <end position="88"/>
    </location>
</feature>
<dbReference type="Pfam" id="PF13440">
    <property type="entry name" value="Polysacc_synt_3"/>
    <property type="match status" value="1"/>
</dbReference>
<keyword evidence="9" id="KW-1185">Reference proteome</keyword>
<feature type="transmembrane region" description="Helical" evidence="7">
    <location>
        <begin position="135"/>
        <end position="156"/>
    </location>
</feature>
<feature type="transmembrane region" description="Helical" evidence="7">
    <location>
        <begin position="100"/>
        <end position="123"/>
    </location>
</feature>
<feature type="transmembrane region" description="Helical" evidence="7">
    <location>
        <begin position="224"/>
        <end position="243"/>
    </location>
</feature>
<reference evidence="8" key="1">
    <citation type="submission" date="2020-09" db="EMBL/GenBank/DDBJ databases">
        <title>A novel bacterium of genus Mangrovicoccus, isolated from South China Sea.</title>
        <authorList>
            <person name="Huang H."/>
            <person name="Mo K."/>
            <person name="Hu Y."/>
        </authorList>
    </citation>
    <scope>NUCLEOTIDE SEQUENCE</scope>
    <source>
        <strain evidence="8">HB182678</strain>
    </source>
</reference>
<comment type="subcellular location">
    <subcellularLocation>
        <location evidence="1">Cell membrane</location>
        <topology evidence="1">Multi-pass membrane protein</topology>
    </subcellularLocation>
</comment>
<name>A0A8J7D199_9RHOB</name>
<proteinExistence type="inferred from homology"/>
<evidence type="ECO:0000313" key="8">
    <source>
        <dbReference type="EMBL" id="MBE3640528.1"/>
    </source>
</evidence>
<dbReference type="RefSeq" id="WP_193186852.1">
    <property type="nucleotide sequence ID" value="NZ_JACVXA010000102.1"/>
</dbReference>
<sequence>MSPTPPPADPRDALFRIDLEARQLARAAGGASVYVLFMAFLKAAQQLGSIAIIARLVPPEDFAVFALAMPGVVLATVLSNFGLPQAIIQRREITHAQVSALFWCNALLGLAASLVLAAIAVPAAGWFDEPRVTPIFLAISASVLLAAMAGQYVAIMRRTLRIRVSERATLAAELGATAVAIVTALMGWSYWAPVLQQIAIPVFTLILLMAATRWLPSGPRRADFTGIGAALSFGGYVAGSSILTRMSQYIGTTIIGVMLGPTPTALYYRATNLAMLPQRRVMVPLSSVFTPTLSRLQDDPAALNAMFARLVSRADLLMNPVAVGLACGAPWIVALMLGPDWEAVTPLLFWSSLFTLGAGLRNGLQYLFFACGQSRPFFWVSVLRFAVVSLSLWLLAPRGIEAMIAAYMLAELVVILPALVAVADRTTPVRWRAVLRFCWADFAFAIGLWAVLQALVVPHLAGWSALPALAVLGLLIGAAYAAKVLASRELRGEARRLIRRALSRRGG</sequence>
<feature type="transmembrane region" description="Helical" evidence="7">
    <location>
        <begin position="316"/>
        <end position="337"/>
    </location>
</feature>
<keyword evidence="5 7" id="KW-1133">Transmembrane helix</keyword>
<protein>
    <submittedName>
        <fullName evidence="8">Lipopolysaccharide biosynthesis protein</fullName>
    </submittedName>
</protein>
<feature type="transmembrane region" description="Helical" evidence="7">
    <location>
        <begin position="402"/>
        <end position="422"/>
    </location>
</feature>
<comment type="caution">
    <text evidence="8">The sequence shown here is derived from an EMBL/GenBank/DDBJ whole genome shotgun (WGS) entry which is preliminary data.</text>
</comment>
<dbReference type="EMBL" id="JACVXA010000102">
    <property type="protein sequence ID" value="MBE3640528.1"/>
    <property type="molecule type" value="Genomic_DNA"/>
</dbReference>
<evidence type="ECO:0000256" key="6">
    <source>
        <dbReference type="ARBA" id="ARBA00023136"/>
    </source>
</evidence>
<dbReference type="PANTHER" id="PTHR30250">
    <property type="entry name" value="PST FAMILY PREDICTED COLANIC ACID TRANSPORTER"/>
    <property type="match status" value="1"/>
</dbReference>
<gene>
    <name evidence="8" type="ORF">ICN82_20185</name>
</gene>
<evidence type="ECO:0000313" key="9">
    <source>
        <dbReference type="Proteomes" id="UP000609121"/>
    </source>
</evidence>
<feature type="transmembrane region" description="Helical" evidence="7">
    <location>
        <begin position="343"/>
        <end position="364"/>
    </location>
</feature>